<accession>A0A1X7JMU1</accession>
<organism evidence="1 2">
    <name type="scientific">Sphingobacterium psychroaquaticum</name>
    <dbReference type="NCBI Taxonomy" id="561061"/>
    <lineage>
        <taxon>Bacteria</taxon>
        <taxon>Pseudomonadati</taxon>
        <taxon>Bacteroidota</taxon>
        <taxon>Sphingobacteriia</taxon>
        <taxon>Sphingobacteriales</taxon>
        <taxon>Sphingobacteriaceae</taxon>
        <taxon>Sphingobacterium</taxon>
    </lineage>
</organism>
<dbReference type="STRING" id="561061.SAMN05660862_1905"/>
<dbReference type="EMBL" id="FXAU01000003">
    <property type="protein sequence ID" value="SMG29269.1"/>
    <property type="molecule type" value="Genomic_DNA"/>
</dbReference>
<dbReference type="RefSeq" id="WP_134431753.1">
    <property type="nucleotide sequence ID" value="NZ_CP038029.1"/>
</dbReference>
<gene>
    <name evidence="1" type="ORF">SAMN05660862_1905</name>
</gene>
<proteinExistence type="predicted"/>
<sequence>MNTDSAIAITVHLPDFLFQSIVERPQLLFELFATRQQEDLKAFLFEQLVDKDGAPDFEDFQVHLFRYNNLARKGTFRLKFAIKRQFCCADTESCSFDYLDFDFVYEHERIVAQAHYFNWNLDN</sequence>
<evidence type="ECO:0000313" key="1">
    <source>
        <dbReference type="EMBL" id="SMG29269.1"/>
    </source>
</evidence>
<dbReference type="OrthoDB" id="709733at2"/>
<protein>
    <submittedName>
        <fullName evidence="1">Uncharacterized protein</fullName>
    </submittedName>
</protein>
<keyword evidence="2" id="KW-1185">Reference proteome</keyword>
<dbReference type="AlphaFoldDB" id="A0A1X7JMU1"/>
<evidence type="ECO:0000313" key="2">
    <source>
        <dbReference type="Proteomes" id="UP000192980"/>
    </source>
</evidence>
<dbReference type="Proteomes" id="UP000192980">
    <property type="component" value="Unassembled WGS sequence"/>
</dbReference>
<reference evidence="1 2" key="1">
    <citation type="submission" date="2017-04" db="EMBL/GenBank/DDBJ databases">
        <authorList>
            <person name="Afonso C.L."/>
            <person name="Miller P.J."/>
            <person name="Scott M.A."/>
            <person name="Spackman E."/>
            <person name="Goraichik I."/>
            <person name="Dimitrov K.M."/>
            <person name="Suarez D.L."/>
            <person name="Swayne D.E."/>
        </authorList>
    </citation>
    <scope>NUCLEOTIDE SEQUENCE [LARGE SCALE GENOMIC DNA]</scope>
    <source>
        <strain evidence="1 2">DSM 22418</strain>
    </source>
</reference>
<name>A0A1X7JMU1_9SPHI</name>